<dbReference type="SUPFAM" id="SSF55331">
    <property type="entry name" value="Tautomerase/MIF"/>
    <property type="match status" value="1"/>
</dbReference>
<proteinExistence type="inferred from homology"/>
<dbReference type="EC" id="5.3.2.1" evidence="9"/>
<dbReference type="AlphaFoldDB" id="A0A8C9MJI5"/>
<name>A0A8C9MJI5_SERCA</name>
<dbReference type="GO" id="GO:0005615">
    <property type="term" value="C:extracellular space"/>
    <property type="evidence" value="ECO:0007669"/>
    <property type="project" value="UniProtKB-KW"/>
</dbReference>
<evidence type="ECO:0000313" key="16">
    <source>
        <dbReference type="Proteomes" id="UP000694409"/>
    </source>
</evidence>
<feature type="region of interest" description="Disordered" evidence="14">
    <location>
        <begin position="38"/>
        <end position="67"/>
    </location>
</feature>
<dbReference type="Gene3D" id="3.30.429.10">
    <property type="entry name" value="Macrophage Migration Inhibitory Factor"/>
    <property type="match status" value="1"/>
</dbReference>
<dbReference type="PANTHER" id="PTHR11954:SF6">
    <property type="entry name" value="MACROPHAGE MIGRATION INHIBITORY FACTOR"/>
    <property type="match status" value="1"/>
</dbReference>
<gene>
    <name evidence="15" type="primary">MIF</name>
</gene>
<dbReference type="Pfam" id="PF01187">
    <property type="entry name" value="MIF"/>
    <property type="match status" value="1"/>
</dbReference>
<dbReference type="InterPro" id="IPR001398">
    <property type="entry name" value="Macrophage_inhib_fac"/>
</dbReference>
<accession>A0A8C9MJI5</accession>
<dbReference type="PANTHER" id="PTHR11954">
    <property type="entry name" value="D-DOPACHROME DECARBOXYLASE"/>
    <property type="match status" value="1"/>
</dbReference>
<dbReference type="Ensembl" id="ENSSCAT00000004966.1">
    <property type="protein sequence ID" value="ENSSCAP00000004283.1"/>
    <property type="gene ID" value="ENSSCAG00000003509.1"/>
</dbReference>
<evidence type="ECO:0000256" key="2">
    <source>
        <dbReference type="ARBA" id="ARBA00005851"/>
    </source>
</evidence>
<evidence type="ECO:0000256" key="13">
    <source>
        <dbReference type="ARBA" id="ARBA00042730"/>
    </source>
</evidence>
<evidence type="ECO:0000256" key="11">
    <source>
        <dbReference type="ARBA" id="ARBA00041631"/>
    </source>
</evidence>
<evidence type="ECO:0000256" key="1">
    <source>
        <dbReference type="ARBA" id="ARBA00004613"/>
    </source>
</evidence>
<dbReference type="GeneTree" id="ENSGT00940000155608"/>
<reference evidence="15" key="1">
    <citation type="submission" date="2025-08" db="UniProtKB">
        <authorList>
            <consortium name="Ensembl"/>
        </authorList>
    </citation>
    <scope>IDENTIFICATION</scope>
</reference>
<dbReference type="GO" id="GO:0050178">
    <property type="term" value="F:phenylpyruvate tautomerase activity"/>
    <property type="evidence" value="ECO:0007669"/>
    <property type="project" value="UniProtKB-EC"/>
</dbReference>
<dbReference type="InterPro" id="IPR019829">
    <property type="entry name" value="Macrophage_inhib_fac_CS"/>
</dbReference>
<evidence type="ECO:0000256" key="12">
    <source>
        <dbReference type="ARBA" id="ARBA00041912"/>
    </source>
</evidence>
<keyword evidence="3" id="KW-0202">Cytokine</keyword>
<comment type="catalytic activity">
    <reaction evidence="7">
        <text>L-dopachrome = 5,6-dihydroxyindole-2-carboxylate</text>
        <dbReference type="Rhea" id="RHEA:13041"/>
        <dbReference type="ChEBI" id="CHEBI:16875"/>
        <dbReference type="ChEBI" id="CHEBI:57509"/>
        <dbReference type="EC" id="5.3.3.12"/>
    </reaction>
</comment>
<dbReference type="PROSITE" id="PS01158">
    <property type="entry name" value="MIF"/>
    <property type="match status" value="1"/>
</dbReference>
<keyword evidence="4" id="KW-0964">Secreted</keyword>
<evidence type="ECO:0000256" key="4">
    <source>
        <dbReference type="ARBA" id="ARBA00022525"/>
    </source>
</evidence>
<dbReference type="GO" id="GO:0005125">
    <property type="term" value="F:cytokine activity"/>
    <property type="evidence" value="ECO:0007669"/>
    <property type="project" value="UniProtKB-KW"/>
</dbReference>
<evidence type="ECO:0000256" key="9">
    <source>
        <dbReference type="ARBA" id="ARBA00039086"/>
    </source>
</evidence>
<dbReference type="GO" id="GO:0004167">
    <property type="term" value="F:dopachrome isomerase activity"/>
    <property type="evidence" value="ECO:0007669"/>
    <property type="project" value="UniProtKB-EC"/>
</dbReference>
<evidence type="ECO:0000256" key="14">
    <source>
        <dbReference type="SAM" id="MobiDB-lite"/>
    </source>
</evidence>
<dbReference type="EC" id="5.3.3.12" evidence="8"/>
<sequence length="167" mass="17488">FGDVSPGTQAQFLGLYLAPPRVVARLWRAGVPASPAALCTHNGGPKAESRAEGPRSPQGRAPVGAAGPVTPLGLGGAQRAALKSCLTPYIAVHIIPDQMMSFGGSTDPCALCSLYSIGKIGGQQNKTYTKMLCDLISKHLHVSADRVYINYFDMNTANVGWNGSTFA</sequence>
<comment type="subcellular location">
    <subcellularLocation>
        <location evidence="1">Secreted</location>
    </subcellularLocation>
</comment>
<evidence type="ECO:0000256" key="7">
    <source>
        <dbReference type="ARBA" id="ARBA00036823"/>
    </source>
</evidence>
<dbReference type="Proteomes" id="UP000694409">
    <property type="component" value="Unassembled WGS sequence"/>
</dbReference>
<protein>
    <recommendedName>
        <fullName evidence="10">Macrophage migration inhibitory factor</fullName>
        <ecNumber evidence="9">5.3.2.1</ecNumber>
        <ecNumber evidence="8">5.3.3.12</ecNumber>
    </recommendedName>
    <alternativeName>
        <fullName evidence="13">L-dopachrome isomerase</fullName>
    </alternativeName>
    <alternativeName>
        <fullName evidence="11">L-dopachrome tautomerase</fullName>
    </alternativeName>
    <alternativeName>
        <fullName evidence="12">Phenylpyruvate tautomerase</fullName>
    </alternativeName>
</protein>
<evidence type="ECO:0000313" key="15">
    <source>
        <dbReference type="Ensembl" id="ENSSCAP00000004283.1"/>
    </source>
</evidence>
<evidence type="ECO:0000256" key="8">
    <source>
        <dbReference type="ARBA" id="ARBA00038932"/>
    </source>
</evidence>
<dbReference type="InterPro" id="IPR014347">
    <property type="entry name" value="Tautomerase/MIF_sf"/>
</dbReference>
<reference evidence="15" key="2">
    <citation type="submission" date="2025-09" db="UniProtKB">
        <authorList>
            <consortium name="Ensembl"/>
        </authorList>
    </citation>
    <scope>IDENTIFICATION</scope>
</reference>
<comment type="similarity">
    <text evidence="2">Belongs to the MIF family.</text>
</comment>
<comment type="catalytic activity">
    <reaction evidence="6">
        <text>3-phenylpyruvate = enol-phenylpyruvate</text>
        <dbReference type="Rhea" id="RHEA:17097"/>
        <dbReference type="ChEBI" id="CHEBI:16815"/>
        <dbReference type="ChEBI" id="CHEBI:18005"/>
        <dbReference type="EC" id="5.3.2.1"/>
    </reaction>
</comment>
<organism evidence="15 16">
    <name type="scientific">Serinus canaria</name>
    <name type="common">Island canary</name>
    <name type="synonym">Fringilla canaria</name>
    <dbReference type="NCBI Taxonomy" id="9135"/>
    <lineage>
        <taxon>Eukaryota</taxon>
        <taxon>Metazoa</taxon>
        <taxon>Chordata</taxon>
        <taxon>Craniata</taxon>
        <taxon>Vertebrata</taxon>
        <taxon>Euteleostomi</taxon>
        <taxon>Archelosauria</taxon>
        <taxon>Archosauria</taxon>
        <taxon>Dinosauria</taxon>
        <taxon>Saurischia</taxon>
        <taxon>Theropoda</taxon>
        <taxon>Coelurosauria</taxon>
        <taxon>Aves</taxon>
        <taxon>Neognathae</taxon>
        <taxon>Neoaves</taxon>
        <taxon>Telluraves</taxon>
        <taxon>Australaves</taxon>
        <taxon>Passeriformes</taxon>
        <taxon>Passeroidea</taxon>
        <taxon>Fringillidae</taxon>
        <taxon>Carduelinae</taxon>
        <taxon>Serinus</taxon>
    </lineage>
</organism>
<evidence type="ECO:0000256" key="3">
    <source>
        <dbReference type="ARBA" id="ARBA00022514"/>
    </source>
</evidence>
<evidence type="ECO:0000256" key="6">
    <source>
        <dbReference type="ARBA" id="ARBA00036735"/>
    </source>
</evidence>
<evidence type="ECO:0000256" key="10">
    <source>
        <dbReference type="ARBA" id="ARBA00039619"/>
    </source>
</evidence>
<keyword evidence="16" id="KW-1185">Reference proteome</keyword>
<keyword evidence="5" id="KW-0413">Isomerase</keyword>
<evidence type="ECO:0000256" key="5">
    <source>
        <dbReference type="ARBA" id="ARBA00023235"/>
    </source>
</evidence>